<dbReference type="EMBL" id="ML769425">
    <property type="protein sequence ID" value="KAE9403392.1"/>
    <property type="molecule type" value="Genomic_DNA"/>
</dbReference>
<feature type="region of interest" description="Disordered" evidence="1">
    <location>
        <begin position="12"/>
        <end position="33"/>
    </location>
</feature>
<sequence length="338" mass="38078">MHIANIEGIQTTNFANQASSSTSPEDEQAPIRWAPPTPVWELLEAAYNESREVLPSVKYAPHGTEVELELKPNDTVMFCSDEMEPLGALSHAERINQGWVGCLLKIKHTPQYGSLANVAWILRAREIDGTVHFPQSKRAALCAVSAPRELFRSNHTTVMRIIDIIGCINVIPIDFGKLGDQPWVPFKSFFTRAELKIPQTWGHSYIQYTGTNASCSSYNPWSSRQVLCQSCKEWVDIDTNKTTTCQGKCSDAITLLERLQDLPVLRGGGWLNAREYNDIWEKLNNDYGKKVARNWLIGGTYDVLKNDLDRKEVAAAAIFMDEVAKDMFFICPICKHNI</sequence>
<dbReference type="AlphaFoldDB" id="A0A6A4HVT4"/>
<dbReference type="Gene3D" id="2.30.30.490">
    <property type="match status" value="1"/>
</dbReference>
<dbReference type="InterPro" id="IPR043151">
    <property type="entry name" value="BAH_sf"/>
</dbReference>
<evidence type="ECO:0000313" key="2">
    <source>
        <dbReference type="EMBL" id="KAE9403392.1"/>
    </source>
</evidence>
<evidence type="ECO:0000313" key="3">
    <source>
        <dbReference type="Proteomes" id="UP000799118"/>
    </source>
</evidence>
<feature type="compositionally biased region" description="Polar residues" evidence="1">
    <location>
        <begin position="12"/>
        <end position="23"/>
    </location>
</feature>
<organism evidence="2 3">
    <name type="scientific">Gymnopus androsaceus JB14</name>
    <dbReference type="NCBI Taxonomy" id="1447944"/>
    <lineage>
        <taxon>Eukaryota</taxon>
        <taxon>Fungi</taxon>
        <taxon>Dikarya</taxon>
        <taxon>Basidiomycota</taxon>
        <taxon>Agaricomycotina</taxon>
        <taxon>Agaricomycetes</taxon>
        <taxon>Agaricomycetidae</taxon>
        <taxon>Agaricales</taxon>
        <taxon>Marasmiineae</taxon>
        <taxon>Omphalotaceae</taxon>
        <taxon>Gymnopus</taxon>
    </lineage>
</organism>
<proteinExistence type="predicted"/>
<reference evidence="2" key="1">
    <citation type="journal article" date="2019" name="Environ. Microbiol.">
        <title>Fungal ecological strategies reflected in gene transcription - a case study of two litter decomposers.</title>
        <authorList>
            <person name="Barbi F."/>
            <person name="Kohler A."/>
            <person name="Barry K."/>
            <person name="Baskaran P."/>
            <person name="Daum C."/>
            <person name="Fauchery L."/>
            <person name="Ihrmark K."/>
            <person name="Kuo A."/>
            <person name="LaButti K."/>
            <person name="Lipzen A."/>
            <person name="Morin E."/>
            <person name="Grigoriev I.V."/>
            <person name="Henrissat B."/>
            <person name="Lindahl B."/>
            <person name="Martin F."/>
        </authorList>
    </citation>
    <scope>NUCLEOTIDE SEQUENCE</scope>
    <source>
        <strain evidence="2">JB14</strain>
    </source>
</reference>
<keyword evidence="3" id="KW-1185">Reference proteome</keyword>
<dbReference type="Proteomes" id="UP000799118">
    <property type="component" value="Unassembled WGS sequence"/>
</dbReference>
<gene>
    <name evidence="2" type="ORF">BT96DRAFT_973699</name>
</gene>
<name>A0A6A4HVT4_9AGAR</name>
<protein>
    <recommendedName>
        <fullName evidence="4">BAH domain-containing protein</fullName>
    </recommendedName>
</protein>
<dbReference type="OrthoDB" id="2637047at2759"/>
<accession>A0A6A4HVT4</accession>
<evidence type="ECO:0000256" key="1">
    <source>
        <dbReference type="SAM" id="MobiDB-lite"/>
    </source>
</evidence>
<evidence type="ECO:0008006" key="4">
    <source>
        <dbReference type="Google" id="ProtNLM"/>
    </source>
</evidence>